<dbReference type="PROSITE" id="PS51257">
    <property type="entry name" value="PROKAR_LIPOPROTEIN"/>
    <property type="match status" value="1"/>
</dbReference>
<feature type="transmembrane region" description="Helical" evidence="1">
    <location>
        <begin position="86"/>
        <end position="107"/>
    </location>
</feature>
<protein>
    <submittedName>
        <fullName evidence="2">ABC-2 family transporter protein</fullName>
    </submittedName>
</protein>
<feature type="transmembrane region" description="Helical" evidence="1">
    <location>
        <begin position="119"/>
        <end position="142"/>
    </location>
</feature>
<name>A0A1M6S6V3_9CLOT</name>
<feature type="transmembrane region" description="Helical" evidence="1">
    <location>
        <begin position="154"/>
        <end position="174"/>
    </location>
</feature>
<feature type="transmembrane region" description="Helical" evidence="1">
    <location>
        <begin position="194"/>
        <end position="217"/>
    </location>
</feature>
<accession>A0A1M6S6V3</accession>
<dbReference type="InterPro" id="IPR025699">
    <property type="entry name" value="ABC2_memb-like"/>
</dbReference>
<dbReference type="STRING" id="1121331.SAMN02745248_02457"/>
<dbReference type="AlphaFoldDB" id="A0A1M6S6V3"/>
<reference evidence="2 3" key="1">
    <citation type="submission" date="2016-11" db="EMBL/GenBank/DDBJ databases">
        <authorList>
            <person name="Jaros S."/>
            <person name="Januszkiewicz K."/>
            <person name="Wedrychowicz H."/>
        </authorList>
    </citation>
    <scope>NUCLEOTIDE SEQUENCE [LARGE SCALE GENOMIC DNA]</scope>
    <source>
        <strain evidence="2 3">DSM 3090</strain>
    </source>
</reference>
<feature type="transmembrane region" description="Helical" evidence="1">
    <location>
        <begin position="40"/>
        <end position="57"/>
    </location>
</feature>
<sequence length="223" mass="25917">MIAMLKKEFLCSKFILIICMTILSIFIISCSIFMNTKGTLVISSMVSLMIPLLIENFSSTEEMRKNFDLVMNSFPVKRSDVVYAKFIYYLILYLMTFSIFTVLMLVFNKFNSTDLGQFFLMESVMFMFYSIFMGLRTCLYFACDKSIIMKYGTVLTLSIIYGPMLILALINRLLPDISKKIKLLLSSMSFINKTTIIIFVMSLILYFIFMFIGAMGYNKKDFY</sequence>
<gene>
    <name evidence="2" type="ORF">SAMN02745248_02457</name>
</gene>
<keyword evidence="1" id="KW-0472">Membrane</keyword>
<evidence type="ECO:0000313" key="3">
    <source>
        <dbReference type="Proteomes" id="UP000183952"/>
    </source>
</evidence>
<dbReference type="Pfam" id="PF13346">
    <property type="entry name" value="ABC2_membrane_5"/>
    <property type="match status" value="1"/>
</dbReference>
<proteinExistence type="predicted"/>
<keyword evidence="1" id="KW-1133">Transmembrane helix</keyword>
<dbReference type="RefSeq" id="WP_072904363.1">
    <property type="nucleotide sequence ID" value="NZ_FRAD01000026.1"/>
</dbReference>
<keyword evidence="3" id="KW-1185">Reference proteome</keyword>
<dbReference type="EMBL" id="FRAD01000026">
    <property type="protein sequence ID" value="SHK40410.1"/>
    <property type="molecule type" value="Genomic_DNA"/>
</dbReference>
<feature type="transmembrane region" description="Helical" evidence="1">
    <location>
        <begin position="14"/>
        <end position="34"/>
    </location>
</feature>
<keyword evidence="1" id="KW-0812">Transmembrane</keyword>
<organism evidence="2 3">
    <name type="scientific">Hathewaya proteolytica DSM 3090</name>
    <dbReference type="NCBI Taxonomy" id="1121331"/>
    <lineage>
        <taxon>Bacteria</taxon>
        <taxon>Bacillati</taxon>
        <taxon>Bacillota</taxon>
        <taxon>Clostridia</taxon>
        <taxon>Eubacteriales</taxon>
        <taxon>Clostridiaceae</taxon>
        <taxon>Hathewaya</taxon>
    </lineage>
</organism>
<evidence type="ECO:0000313" key="2">
    <source>
        <dbReference type="EMBL" id="SHK40410.1"/>
    </source>
</evidence>
<evidence type="ECO:0000256" key="1">
    <source>
        <dbReference type="SAM" id="Phobius"/>
    </source>
</evidence>
<dbReference type="Proteomes" id="UP000183952">
    <property type="component" value="Unassembled WGS sequence"/>
</dbReference>